<dbReference type="GO" id="GO:0005886">
    <property type="term" value="C:plasma membrane"/>
    <property type="evidence" value="ECO:0007669"/>
    <property type="project" value="TreeGrafter"/>
</dbReference>
<gene>
    <name evidence="9" type="ORF">HMPREF9257_1201</name>
</gene>
<keyword evidence="6 7" id="KW-0472">Membrane</keyword>
<feature type="transmembrane region" description="Helical" evidence="7">
    <location>
        <begin position="274"/>
        <end position="295"/>
    </location>
</feature>
<dbReference type="OrthoDB" id="9807778at2"/>
<dbReference type="PANTHER" id="PTHR48090">
    <property type="entry name" value="UNDECAPRENYL-PHOSPHATE 4-DEOXY-4-FORMAMIDO-L-ARABINOSE TRANSFERASE-RELATED"/>
    <property type="match status" value="1"/>
</dbReference>
<keyword evidence="4 7" id="KW-0812">Transmembrane</keyword>
<sequence>MDLPILYLVIPCYNEAKVLPQTHPLFLNKIRNLIQAAKISPLSQIMYVDDGSKDKTWDLIEGFSMENHHTQGISQSRNRGHQNAIFAGMMEAREQADIVITIDCDGQDDINCIDQMVAAYQNGSDIVYGVRSNRKSDTWFKRSSAQLFYKLMAFLGADTIYNHADYRLLSKRVLNELSNYKEVNLYLRGLIPLIGFNYSVVEYERYERMEGESHYPLSKMLTLAFDGITSLSIKPIRLVTLMGAFATLLSLLLIIWVFYGYWTDNTVAGWASTYIVVCFMGGIQLLSIGVIGEYIGKIYLEVKARPKYIIAKRTQKEEI</sequence>
<evidence type="ECO:0000256" key="2">
    <source>
        <dbReference type="ARBA" id="ARBA00022676"/>
    </source>
</evidence>
<dbReference type="Proteomes" id="UP000005990">
    <property type="component" value="Unassembled WGS sequence"/>
</dbReference>
<evidence type="ECO:0000313" key="10">
    <source>
        <dbReference type="Proteomes" id="UP000005990"/>
    </source>
</evidence>
<dbReference type="Pfam" id="PF00535">
    <property type="entry name" value="Glycos_transf_2"/>
    <property type="match status" value="1"/>
</dbReference>
<protein>
    <submittedName>
        <fullName evidence="9">Glycosyltransferase, group 2 family protein</fullName>
        <ecNumber evidence="9">2.4.-.-</ecNumber>
    </submittedName>
</protein>
<feature type="transmembrane region" description="Helical" evidence="7">
    <location>
        <begin position="238"/>
        <end position="262"/>
    </location>
</feature>
<dbReference type="SUPFAM" id="SSF53448">
    <property type="entry name" value="Nucleotide-diphospho-sugar transferases"/>
    <property type="match status" value="1"/>
</dbReference>
<dbReference type="EMBL" id="AENN01000015">
    <property type="protein sequence ID" value="EFR31131.1"/>
    <property type="molecule type" value="Genomic_DNA"/>
</dbReference>
<evidence type="ECO:0000313" key="9">
    <source>
        <dbReference type="EMBL" id="EFR31131.1"/>
    </source>
</evidence>
<dbReference type="EC" id="2.4.-.-" evidence="9"/>
<dbReference type="InterPro" id="IPR050256">
    <property type="entry name" value="Glycosyltransferase_2"/>
</dbReference>
<dbReference type="InterPro" id="IPR001173">
    <property type="entry name" value="Glyco_trans_2-like"/>
</dbReference>
<name>E4KNS0_9LACT</name>
<feature type="domain" description="Glycosyltransferase 2-like" evidence="8">
    <location>
        <begin position="8"/>
        <end position="177"/>
    </location>
</feature>
<dbReference type="AlphaFoldDB" id="E4KNS0"/>
<dbReference type="InterPro" id="IPR029044">
    <property type="entry name" value="Nucleotide-diphossugar_trans"/>
</dbReference>
<dbReference type="RefSeq" id="WP_006418334.1">
    <property type="nucleotide sequence ID" value="NZ_AENN01000015.1"/>
</dbReference>
<dbReference type="STRING" id="908337.HMPREF9257_1201"/>
<reference evidence="9 10" key="1">
    <citation type="submission" date="2010-10" db="EMBL/GenBank/DDBJ databases">
        <authorList>
            <person name="Durkin A.S."/>
            <person name="Madupu R."/>
            <person name="Torralba M."/>
            <person name="Gillis M."/>
            <person name="Methe B."/>
            <person name="Sutton G."/>
            <person name="Nelson K.E."/>
        </authorList>
    </citation>
    <scope>NUCLEOTIDE SEQUENCE [LARGE SCALE GENOMIC DNA]</scope>
    <source>
        <strain evidence="9 10">ACS-139-V-Col8</strain>
    </source>
</reference>
<accession>E4KNS0</accession>
<evidence type="ECO:0000256" key="5">
    <source>
        <dbReference type="ARBA" id="ARBA00022989"/>
    </source>
</evidence>
<dbReference type="Gene3D" id="3.90.550.10">
    <property type="entry name" value="Spore Coat Polysaccharide Biosynthesis Protein SpsA, Chain A"/>
    <property type="match status" value="1"/>
</dbReference>
<dbReference type="CDD" id="cd04187">
    <property type="entry name" value="DPM1_like_bac"/>
    <property type="match status" value="1"/>
</dbReference>
<comment type="caution">
    <text evidence="9">The sequence shown here is derived from an EMBL/GenBank/DDBJ whole genome shotgun (WGS) entry which is preliminary data.</text>
</comment>
<evidence type="ECO:0000259" key="8">
    <source>
        <dbReference type="Pfam" id="PF00535"/>
    </source>
</evidence>
<evidence type="ECO:0000256" key="4">
    <source>
        <dbReference type="ARBA" id="ARBA00022692"/>
    </source>
</evidence>
<evidence type="ECO:0000256" key="3">
    <source>
        <dbReference type="ARBA" id="ARBA00022679"/>
    </source>
</evidence>
<comment type="subcellular location">
    <subcellularLocation>
        <location evidence="1">Membrane</location>
        <topology evidence="1">Multi-pass membrane protein</topology>
    </subcellularLocation>
</comment>
<dbReference type="eggNOG" id="COG0463">
    <property type="taxonomic scope" value="Bacteria"/>
</dbReference>
<keyword evidence="10" id="KW-1185">Reference proteome</keyword>
<proteinExistence type="predicted"/>
<dbReference type="PANTHER" id="PTHR48090:SF1">
    <property type="entry name" value="PROPHAGE BACTOPRENOL GLUCOSYL TRANSFERASE HOMOLOG"/>
    <property type="match status" value="1"/>
</dbReference>
<evidence type="ECO:0000256" key="6">
    <source>
        <dbReference type="ARBA" id="ARBA00023136"/>
    </source>
</evidence>
<keyword evidence="3 9" id="KW-0808">Transferase</keyword>
<evidence type="ECO:0000256" key="1">
    <source>
        <dbReference type="ARBA" id="ARBA00004141"/>
    </source>
</evidence>
<evidence type="ECO:0000256" key="7">
    <source>
        <dbReference type="SAM" id="Phobius"/>
    </source>
</evidence>
<keyword evidence="5 7" id="KW-1133">Transmembrane helix</keyword>
<organism evidence="9 10">
    <name type="scientific">Eremococcus coleocola ACS-139-V-Col8</name>
    <dbReference type="NCBI Taxonomy" id="908337"/>
    <lineage>
        <taxon>Bacteria</taxon>
        <taxon>Bacillati</taxon>
        <taxon>Bacillota</taxon>
        <taxon>Bacilli</taxon>
        <taxon>Lactobacillales</taxon>
        <taxon>Aerococcaceae</taxon>
        <taxon>Eremococcus</taxon>
    </lineage>
</organism>
<dbReference type="GO" id="GO:0016757">
    <property type="term" value="F:glycosyltransferase activity"/>
    <property type="evidence" value="ECO:0007669"/>
    <property type="project" value="UniProtKB-KW"/>
</dbReference>
<keyword evidence="2 9" id="KW-0328">Glycosyltransferase</keyword>